<feature type="compositionally biased region" description="Polar residues" evidence="13">
    <location>
        <begin position="537"/>
        <end position="548"/>
    </location>
</feature>
<dbReference type="InterPro" id="IPR036621">
    <property type="entry name" value="Anticodon-bd_dom_sf"/>
</dbReference>
<keyword evidence="5" id="KW-0547">Nucleotide-binding</keyword>
<keyword evidence="8" id="KW-0030">Aminoacyl-tRNA synthetase</keyword>
<evidence type="ECO:0000259" key="15">
    <source>
        <dbReference type="PROSITE" id="PS50862"/>
    </source>
</evidence>
<dbReference type="AlphaFoldDB" id="A0A9P9K3M8"/>
<dbReference type="Gene3D" id="3.30.110.30">
    <property type="entry name" value="C-terminal domain of ProRS"/>
    <property type="match status" value="1"/>
</dbReference>
<dbReference type="InterPro" id="IPR001138">
    <property type="entry name" value="Zn2Cys6_DnaBD"/>
</dbReference>
<dbReference type="Gene3D" id="4.10.240.10">
    <property type="entry name" value="Zn(2)-C6 fungal-type DNA-binding domain"/>
    <property type="match status" value="1"/>
</dbReference>
<dbReference type="InterPro" id="IPR002314">
    <property type="entry name" value="aa-tRNA-synt_IIb"/>
</dbReference>
<dbReference type="Pfam" id="PF00587">
    <property type="entry name" value="tRNA-synt_2b"/>
    <property type="match status" value="1"/>
</dbReference>
<dbReference type="SUPFAM" id="SSF64586">
    <property type="entry name" value="C-terminal domain of ProRS"/>
    <property type="match status" value="1"/>
</dbReference>
<dbReference type="OrthoDB" id="3266505at2759"/>
<dbReference type="GO" id="GO:0017101">
    <property type="term" value="C:aminoacyl-tRNA synthetase multienzyme complex"/>
    <property type="evidence" value="ECO:0007669"/>
    <property type="project" value="TreeGrafter"/>
</dbReference>
<evidence type="ECO:0000256" key="11">
    <source>
        <dbReference type="ARBA" id="ARBA00047671"/>
    </source>
</evidence>
<dbReference type="Pfam" id="PF00172">
    <property type="entry name" value="Zn_clus"/>
    <property type="match status" value="1"/>
</dbReference>
<reference evidence="16" key="1">
    <citation type="journal article" date="2021" name="Nat. Commun.">
        <title>Genetic determinants of endophytism in the Arabidopsis root mycobiome.</title>
        <authorList>
            <person name="Mesny F."/>
            <person name="Miyauchi S."/>
            <person name="Thiergart T."/>
            <person name="Pickel B."/>
            <person name="Atanasova L."/>
            <person name="Karlsson M."/>
            <person name="Huettel B."/>
            <person name="Barry K.W."/>
            <person name="Haridas S."/>
            <person name="Chen C."/>
            <person name="Bauer D."/>
            <person name="Andreopoulos W."/>
            <person name="Pangilinan J."/>
            <person name="LaButti K."/>
            <person name="Riley R."/>
            <person name="Lipzen A."/>
            <person name="Clum A."/>
            <person name="Drula E."/>
            <person name="Henrissat B."/>
            <person name="Kohler A."/>
            <person name="Grigoriev I.V."/>
            <person name="Martin F.M."/>
            <person name="Hacquard S."/>
        </authorList>
    </citation>
    <scope>NUCLEOTIDE SEQUENCE</scope>
    <source>
        <strain evidence="16">FSSC 5 MPI-SDFR-AT-0091</strain>
    </source>
</reference>
<evidence type="ECO:0000313" key="17">
    <source>
        <dbReference type="Proteomes" id="UP000736672"/>
    </source>
</evidence>
<dbReference type="GO" id="GO:0003677">
    <property type="term" value="F:DNA binding"/>
    <property type="evidence" value="ECO:0007669"/>
    <property type="project" value="InterPro"/>
</dbReference>
<protein>
    <recommendedName>
        <fullName evidence="2">proline--tRNA ligase</fullName>
        <ecNumber evidence="2">6.1.1.15</ecNumber>
    </recommendedName>
    <alternativeName>
        <fullName evidence="10">Prolyl-tRNA synthetase</fullName>
    </alternativeName>
</protein>
<dbReference type="SUPFAM" id="SSF57701">
    <property type="entry name" value="Zn2/Cys6 DNA-binding domain"/>
    <property type="match status" value="1"/>
</dbReference>
<evidence type="ECO:0000256" key="1">
    <source>
        <dbReference type="ARBA" id="ARBA00008226"/>
    </source>
</evidence>
<dbReference type="Proteomes" id="UP000736672">
    <property type="component" value="Unassembled WGS sequence"/>
</dbReference>
<evidence type="ECO:0000256" key="5">
    <source>
        <dbReference type="ARBA" id="ARBA00022741"/>
    </source>
</evidence>
<keyword evidence="12" id="KW-0175">Coiled coil</keyword>
<dbReference type="FunFam" id="3.40.50.800:FF:000005">
    <property type="entry name" value="bifunctional glutamate/proline--tRNA ligase"/>
    <property type="match status" value="1"/>
</dbReference>
<evidence type="ECO:0000256" key="7">
    <source>
        <dbReference type="ARBA" id="ARBA00022917"/>
    </source>
</evidence>
<keyword evidence="9" id="KW-0539">Nucleus</keyword>
<evidence type="ECO:0000256" key="2">
    <source>
        <dbReference type="ARBA" id="ARBA00012831"/>
    </source>
</evidence>
<dbReference type="PROSITE" id="PS50048">
    <property type="entry name" value="ZN2_CY6_FUNGAL_2"/>
    <property type="match status" value="1"/>
</dbReference>
<dbReference type="SMART" id="SM00066">
    <property type="entry name" value="GAL4"/>
    <property type="match status" value="1"/>
</dbReference>
<gene>
    <name evidence="16" type="ORF">B0J15DRAFT_450390</name>
</gene>
<dbReference type="PANTHER" id="PTHR43382:SF2">
    <property type="entry name" value="BIFUNCTIONAL GLUTAMATE_PROLINE--TRNA LIGASE"/>
    <property type="match status" value="1"/>
</dbReference>
<evidence type="ECO:0000256" key="12">
    <source>
        <dbReference type="SAM" id="Coils"/>
    </source>
</evidence>
<dbReference type="InterPro" id="IPR006195">
    <property type="entry name" value="aa-tRNA-synth_II"/>
</dbReference>
<dbReference type="GO" id="GO:0000981">
    <property type="term" value="F:DNA-binding transcription factor activity, RNA polymerase II-specific"/>
    <property type="evidence" value="ECO:0007669"/>
    <property type="project" value="InterPro"/>
</dbReference>
<dbReference type="InterPro" id="IPR045864">
    <property type="entry name" value="aa-tRNA-synth_II/BPL/LPL"/>
</dbReference>
<evidence type="ECO:0000256" key="9">
    <source>
        <dbReference type="ARBA" id="ARBA00023242"/>
    </source>
</evidence>
<evidence type="ECO:0000313" key="16">
    <source>
        <dbReference type="EMBL" id="KAH7246883.1"/>
    </source>
</evidence>
<dbReference type="Pfam" id="PF04082">
    <property type="entry name" value="Fungal_trans"/>
    <property type="match status" value="1"/>
</dbReference>
<dbReference type="GO" id="GO:0008270">
    <property type="term" value="F:zinc ion binding"/>
    <property type="evidence" value="ECO:0007669"/>
    <property type="project" value="InterPro"/>
</dbReference>
<dbReference type="InterPro" id="IPR036864">
    <property type="entry name" value="Zn2-C6_fun-type_DNA-bd_sf"/>
</dbReference>
<comment type="catalytic activity">
    <reaction evidence="11">
        <text>tRNA(Pro) + L-proline + ATP = L-prolyl-tRNA(Pro) + AMP + diphosphate</text>
        <dbReference type="Rhea" id="RHEA:14305"/>
        <dbReference type="Rhea" id="RHEA-COMP:9700"/>
        <dbReference type="Rhea" id="RHEA-COMP:9702"/>
        <dbReference type="ChEBI" id="CHEBI:30616"/>
        <dbReference type="ChEBI" id="CHEBI:33019"/>
        <dbReference type="ChEBI" id="CHEBI:60039"/>
        <dbReference type="ChEBI" id="CHEBI:78442"/>
        <dbReference type="ChEBI" id="CHEBI:78532"/>
        <dbReference type="ChEBI" id="CHEBI:456215"/>
        <dbReference type="EC" id="6.1.1.15"/>
    </reaction>
</comment>
<keyword evidence="4" id="KW-0479">Metal-binding</keyword>
<keyword evidence="3" id="KW-0436">Ligase</keyword>
<dbReference type="GO" id="GO:0005737">
    <property type="term" value="C:cytoplasm"/>
    <property type="evidence" value="ECO:0007669"/>
    <property type="project" value="InterPro"/>
</dbReference>
<keyword evidence="7" id="KW-0648">Protein biosynthesis</keyword>
<comment type="similarity">
    <text evidence="1">Belongs to the class-II aminoacyl-tRNA synthetase family.</text>
</comment>
<evidence type="ECO:0000256" key="3">
    <source>
        <dbReference type="ARBA" id="ARBA00022598"/>
    </source>
</evidence>
<feature type="region of interest" description="Disordered" evidence="13">
    <location>
        <begin position="531"/>
        <end position="564"/>
    </location>
</feature>
<name>A0A9P9K3M8_FUSSL</name>
<dbReference type="EC" id="6.1.1.15" evidence="2"/>
<feature type="domain" description="Zn(2)-C6 fungal-type" evidence="14">
    <location>
        <begin position="475"/>
        <end position="504"/>
    </location>
</feature>
<dbReference type="SUPFAM" id="SSF55681">
    <property type="entry name" value="Class II aaRS and biotin synthetases"/>
    <property type="match status" value="1"/>
</dbReference>
<dbReference type="FunFam" id="3.30.110.30:FF:000001">
    <property type="entry name" value="Bifunctional glutamate/proline--tRNA ligase"/>
    <property type="match status" value="1"/>
</dbReference>
<dbReference type="PANTHER" id="PTHR43382">
    <property type="entry name" value="PROLYL-TRNA SYNTHETASE"/>
    <property type="match status" value="1"/>
</dbReference>
<evidence type="ECO:0000256" key="13">
    <source>
        <dbReference type="SAM" id="MobiDB-lite"/>
    </source>
</evidence>
<evidence type="ECO:0000256" key="4">
    <source>
        <dbReference type="ARBA" id="ARBA00022723"/>
    </source>
</evidence>
<keyword evidence="17" id="KW-1185">Reference proteome</keyword>
<dbReference type="Pfam" id="PF03129">
    <property type="entry name" value="HGTP_anticodon"/>
    <property type="match status" value="1"/>
</dbReference>
<dbReference type="Gene3D" id="3.30.930.10">
    <property type="entry name" value="Bira Bifunctional Protein, Domain 2"/>
    <property type="match status" value="1"/>
</dbReference>
<dbReference type="SUPFAM" id="SSF52954">
    <property type="entry name" value="Class II aaRS ABD-related"/>
    <property type="match status" value="1"/>
</dbReference>
<keyword evidence="6" id="KW-0067">ATP-binding</keyword>
<dbReference type="InterPro" id="IPR004154">
    <property type="entry name" value="Anticodon-bd"/>
</dbReference>
<dbReference type="CDD" id="cd00067">
    <property type="entry name" value="GAL4"/>
    <property type="match status" value="1"/>
</dbReference>
<evidence type="ECO:0000256" key="10">
    <source>
        <dbReference type="ARBA" id="ARBA00029731"/>
    </source>
</evidence>
<dbReference type="CDD" id="cd12148">
    <property type="entry name" value="fungal_TF_MHR"/>
    <property type="match status" value="1"/>
</dbReference>
<evidence type="ECO:0000259" key="14">
    <source>
        <dbReference type="PROSITE" id="PS50048"/>
    </source>
</evidence>
<dbReference type="GO" id="GO:0004827">
    <property type="term" value="F:proline-tRNA ligase activity"/>
    <property type="evidence" value="ECO:0007669"/>
    <property type="project" value="UniProtKB-EC"/>
</dbReference>
<sequence>MYHLLGYADTNTNLLSQAPQPSTAVDKKSDELIGVTVSKTENFPQWYQEVVIKAEMVEYYGEVAGLFVLRPMTIGDKNLDVPVAIRPTSEAIMYPYYSKWIRSHRDLPLRLNQWNSVVRWETKQTTPFLRTREFLWQEGHTAHLTEEEAGKEVLEILELYAKIYEDLLAVPVVRGRKTENERFAGGYYTMTLEGYIPSNGRGIQGATSHCLGQNFSKMFDIAVQDPAGEGHVHVWQNSWAFSTRVIGVMVMIHGDDKGLVLPPRVAKIQVVIVPVGISKKTTAEEKDQLLDQADEIRATLKKEARLRVDVDAREGYTPAWKFNDWELKGVPLRLEFGPKDAKKGVVSYTKRYNNEKGTIPITEITTTVPKMLEEIQAGMYRRADATFKEHRRVVTAWDDVMGALDNKDLVLIPFCLDGKCEDRVKELTTKVEEEQGAPSMGMKSLCIPFEQPSALEEGTKCLNPECETLAKQWTICENCRRRKVKCSGKQPCPTCTRLGLECTFGNITRRGYSELYVQKLLDKIKSQEEQLKERAGSRSTADPSSELSPGNGDIVSDAGSEQNQLDELPLSPATELASGPAFESRVRSILRDHVDNNSLNLQTSPESSAFVSSALEEEPHDHWRNALTLVDGIPSPTLLSKQESRRLFERFSSLMGINQHFLDPRTFSDSMDLLYQNETSRIRQMQTMWYTEYLLVMAMGMLIGSPSEGSANPPGNSFFAEAIHRLPPMHKLGSHGILSVEILCLASLYLQWCDRKYDAYLYIGSAVRLAIALGCSLPHDEQQGLSSEITHRVRVWWTAYMLDRRLSAGLGLPTGTDDRQLRSEMPRPAAGFQNPLPMVINIKIAQVTGKITTSFYGNAALTRTELVKKIQETLQTLHDIGRSIPSALSIDFTDSSSTIARTSASLYLMLFLAIILCIRPILLQRVKEKVQASKDNSPRAPVSPAISRLCQTCQEAAIKTIRILSALREDKSIALFGYFDLDATFSAAFVLTMMGFVEGDLQEPPEGLKQAAEILKYLSNAGNSAAQRRLNDLKQFCLHVWSPTNMTDDWSWLKEGSVSSLDNSPANRQNFSGDGGGNQNLQADAMTTWGPTAWISWQSTATGGEDAVHLDFSASENFQMDLSHEAGDIYSSFNDPTLPLTGVDDVDWAEVGKMFHMRNI</sequence>
<dbReference type="GO" id="GO:0006351">
    <property type="term" value="P:DNA-templated transcription"/>
    <property type="evidence" value="ECO:0007669"/>
    <property type="project" value="InterPro"/>
</dbReference>
<dbReference type="GO" id="GO:0006433">
    <property type="term" value="P:prolyl-tRNA aminoacylation"/>
    <property type="evidence" value="ECO:0007669"/>
    <property type="project" value="InterPro"/>
</dbReference>
<comment type="caution">
    <text evidence="16">The sequence shown here is derived from an EMBL/GenBank/DDBJ whole genome shotgun (WGS) entry which is preliminary data.</text>
</comment>
<feature type="coiled-coil region" evidence="12">
    <location>
        <begin position="279"/>
        <end position="306"/>
    </location>
</feature>
<dbReference type="NCBIfam" id="TIGR00408">
    <property type="entry name" value="proS_fam_I"/>
    <property type="match status" value="1"/>
</dbReference>
<feature type="domain" description="Aminoacyl-transfer RNA synthetases class-II family profile" evidence="15">
    <location>
        <begin position="66"/>
        <end position="262"/>
    </location>
</feature>
<accession>A0A9P9K3M8</accession>
<dbReference type="PROSITE" id="PS50862">
    <property type="entry name" value="AA_TRNA_LIGASE_II"/>
    <property type="match status" value="1"/>
</dbReference>
<dbReference type="InterPro" id="IPR017449">
    <property type="entry name" value="Pro-tRNA_synth_II"/>
</dbReference>
<dbReference type="CDD" id="cd00862">
    <property type="entry name" value="ProRS_anticodon_zinc"/>
    <property type="match status" value="1"/>
</dbReference>
<dbReference type="InterPro" id="IPR004499">
    <property type="entry name" value="Pro-tRNA-ligase_IIa_arc-type"/>
</dbReference>
<dbReference type="PRINTS" id="PR01046">
    <property type="entry name" value="TRNASYNTHPRO"/>
</dbReference>
<dbReference type="InterPro" id="IPR002316">
    <property type="entry name" value="Pro-tRNA-ligase_IIa"/>
</dbReference>
<dbReference type="InterPro" id="IPR007219">
    <property type="entry name" value="XnlR_reg_dom"/>
</dbReference>
<evidence type="ECO:0000256" key="6">
    <source>
        <dbReference type="ARBA" id="ARBA00022840"/>
    </source>
</evidence>
<dbReference type="SMART" id="SM00946">
    <property type="entry name" value="ProRS-C_1"/>
    <property type="match status" value="1"/>
</dbReference>
<organism evidence="16 17">
    <name type="scientific">Fusarium solani</name>
    <name type="common">Filamentous fungus</name>
    <dbReference type="NCBI Taxonomy" id="169388"/>
    <lineage>
        <taxon>Eukaryota</taxon>
        <taxon>Fungi</taxon>
        <taxon>Dikarya</taxon>
        <taxon>Ascomycota</taxon>
        <taxon>Pezizomycotina</taxon>
        <taxon>Sordariomycetes</taxon>
        <taxon>Hypocreomycetidae</taxon>
        <taxon>Hypocreales</taxon>
        <taxon>Nectriaceae</taxon>
        <taxon>Fusarium</taxon>
        <taxon>Fusarium solani species complex</taxon>
    </lineage>
</organism>
<dbReference type="Pfam" id="PF09180">
    <property type="entry name" value="ProRS-C_1"/>
    <property type="match status" value="1"/>
</dbReference>
<dbReference type="InterPro" id="IPR016061">
    <property type="entry name" value="Pro-tRNA_ligase_II_C"/>
</dbReference>
<proteinExistence type="inferred from homology"/>
<dbReference type="GO" id="GO:0005524">
    <property type="term" value="F:ATP binding"/>
    <property type="evidence" value="ECO:0007669"/>
    <property type="project" value="UniProtKB-KW"/>
</dbReference>
<dbReference type="SMART" id="SM00906">
    <property type="entry name" value="Fungal_trans"/>
    <property type="match status" value="1"/>
</dbReference>
<evidence type="ECO:0000256" key="8">
    <source>
        <dbReference type="ARBA" id="ARBA00023146"/>
    </source>
</evidence>
<dbReference type="EMBL" id="JAGTJS010000016">
    <property type="protein sequence ID" value="KAH7246883.1"/>
    <property type="molecule type" value="Genomic_DNA"/>
</dbReference>
<dbReference type="Gene3D" id="3.40.50.800">
    <property type="entry name" value="Anticodon-binding domain"/>
    <property type="match status" value="1"/>
</dbReference>